<dbReference type="Pfam" id="PF20515">
    <property type="entry name" value="2OG-FeII_Oxy_6"/>
    <property type="match status" value="1"/>
</dbReference>
<dbReference type="Proteomes" id="UP000037035">
    <property type="component" value="Unassembled WGS sequence"/>
</dbReference>
<gene>
    <name evidence="2" type="ORF">VP01_339g7</name>
</gene>
<evidence type="ECO:0000313" key="2">
    <source>
        <dbReference type="EMBL" id="KNZ52925.1"/>
    </source>
</evidence>
<comment type="caution">
    <text evidence="2">The sequence shown here is derived from an EMBL/GenBank/DDBJ whole genome shotgun (WGS) entry which is preliminary data.</text>
</comment>
<evidence type="ECO:0000313" key="3">
    <source>
        <dbReference type="Proteomes" id="UP000037035"/>
    </source>
</evidence>
<proteinExistence type="predicted"/>
<accession>A0A0L6UYJ5</accession>
<dbReference type="AlphaFoldDB" id="A0A0L6UYJ5"/>
<protein>
    <recommendedName>
        <fullName evidence="1">Tet-like 2OG-Fe(II) oxygenase domain-containing protein</fullName>
    </recommendedName>
</protein>
<keyword evidence="3" id="KW-1185">Reference proteome</keyword>
<evidence type="ECO:0000259" key="1">
    <source>
        <dbReference type="Pfam" id="PF20515"/>
    </source>
</evidence>
<feature type="domain" description="Tet-like 2OG-Fe(II) oxygenase" evidence="1">
    <location>
        <begin position="45"/>
        <end position="101"/>
    </location>
</feature>
<dbReference type="OrthoDB" id="2499742at2759"/>
<organism evidence="2 3">
    <name type="scientific">Puccinia sorghi</name>
    <dbReference type="NCBI Taxonomy" id="27349"/>
    <lineage>
        <taxon>Eukaryota</taxon>
        <taxon>Fungi</taxon>
        <taxon>Dikarya</taxon>
        <taxon>Basidiomycota</taxon>
        <taxon>Pucciniomycotina</taxon>
        <taxon>Pucciniomycetes</taxon>
        <taxon>Pucciniales</taxon>
        <taxon>Pucciniaceae</taxon>
        <taxon>Puccinia</taxon>
    </lineage>
</organism>
<name>A0A0L6UYJ5_9BASI</name>
<dbReference type="InterPro" id="IPR046798">
    <property type="entry name" value="2OG-FeII_Oxy_6"/>
</dbReference>
<reference evidence="2 3" key="1">
    <citation type="submission" date="2015-08" db="EMBL/GenBank/DDBJ databases">
        <title>Next Generation Sequencing and Analysis of the Genome of Puccinia sorghi L Schw, the Causal Agent of Maize Common Rust.</title>
        <authorList>
            <person name="Rochi L."/>
            <person name="Burguener G."/>
            <person name="Darino M."/>
            <person name="Turjanski A."/>
            <person name="Kreff E."/>
            <person name="Dieguez M.J."/>
            <person name="Sacco F."/>
        </authorList>
    </citation>
    <scope>NUCLEOTIDE SEQUENCE [LARGE SCALE GENOMIC DNA]</scope>
    <source>
        <strain evidence="2 3">RO10H11247</strain>
    </source>
</reference>
<dbReference type="EMBL" id="LAVV01008390">
    <property type="protein sequence ID" value="KNZ52925.1"/>
    <property type="molecule type" value="Genomic_DNA"/>
</dbReference>
<dbReference type="VEuPathDB" id="FungiDB:VP01_339g7"/>
<sequence>MNAKDIVGDPKVFKLFNHGKVVVLDHHQRAQILAIIEFKPINQLSPKEKEDLKFLSDFFHSSKEVLKPFKSCGQSWGGKMWAMGWWKAMSAAELIERYIFQLASLQYLGLNVKQTTSHHFPIYHSIPPFLNTIAHLTSSSHPMGSSLSHIVIKKATPILPLHYFSQSSKW</sequence>